<dbReference type="GO" id="GO:0006950">
    <property type="term" value="P:response to stress"/>
    <property type="evidence" value="ECO:0007669"/>
    <property type="project" value="TreeGrafter"/>
</dbReference>
<dbReference type="AlphaFoldDB" id="A0AAN1Q2E6"/>
<dbReference type="RefSeq" id="WP_054397848.1">
    <property type="nucleotide sequence ID" value="NZ_BJZD01000006.1"/>
</dbReference>
<dbReference type="Gene3D" id="1.10.10.10">
    <property type="entry name" value="Winged helix-like DNA-binding domain superfamily/Winged helix DNA-binding domain"/>
    <property type="match status" value="1"/>
</dbReference>
<organism evidence="2 4">
    <name type="scientific">Lactiplantibacillus argentoratensis</name>
    <dbReference type="NCBI Taxonomy" id="271881"/>
    <lineage>
        <taxon>Bacteria</taxon>
        <taxon>Bacillati</taxon>
        <taxon>Bacillota</taxon>
        <taxon>Bacilli</taxon>
        <taxon>Lactobacillales</taxon>
        <taxon>Lactobacillaceae</taxon>
        <taxon>Lactiplantibacillus</taxon>
    </lineage>
</organism>
<accession>A0AAN1Q2E6</accession>
<dbReference type="PROSITE" id="PS50995">
    <property type="entry name" value="HTH_MARR_2"/>
    <property type="match status" value="1"/>
</dbReference>
<protein>
    <submittedName>
        <fullName evidence="2">MarR family transcriptional regulator</fullName>
    </submittedName>
</protein>
<dbReference type="GO" id="GO:0003700">
    <property type="term" value="F:DNA-binding transcription factor activity"/>
    <property type="evidence" value="ECO:0007669"/>
    <property type="project" value="InterPro"/>
</dbReference>
<dbReference type="Pfam" id="PF01047">
    <property type="entry name" value="MarR"/>
    <property type="match status" value="1"/>
</dbReference>
<reference evidence="3 5" key="2">
    <citation type="submission" date="2021-01" db="EMBL/GenBank/DDBJ databases">
        <title>High-quality draft genome sequence data of six Lactiplantibacillus plantarum subsp. argentoratensis strains isolated from various Greek sourdoughs.</title>
        <authorList>
            <person name="Syrokou M.K."/>
            <person name="Paramithiotis S."/>
            <person name="Skandamis P.N."/>
            <person name="Drosinos E.H."/>
            <person name="Bosnea L."/>
            <person name="Mataragas M."/>
        </authorList>
    </citation>
    <scope>NUCLEOTIDE SEQUENCE [LARGE SCALE GENOMIC DNA]</scope>
    <source>
        <strain evidence="3 5">LQC 2520</strain>
    </source>
</reference>
<evidence type="ECO:0000313" key="3">
    <source>
        <dbReference type="EMBL" id="MBT1138780.1"/>
    </source>
</evidence>
<dbReference type="EMBL" id="CP032751">
    <property type="protein sequence ID" value="AYJ36444.1"/>
    <property type="molecule type" value="Genomic_DNA"/>
</dbReference>
<reference evidence="2 4" key="1">
    <citation type="submission" date="2018-10" db="EMBL/GenBank/DDBJ databases">
        <title>Genome sequencing of Lactobacillus species.</title>
        <authorList>
            <person name="Baek C."/>
            <person name="Yi H."/>
        </authorList>
    </citation>
    <scope>NUCLEOTIDE SEQUENCE [LARGE SCALE GENOMIC DNA]</scope>
    <source>
        <strain evidence="2 4">DSM 16365</strain>
    </source>
</reference>
<dbReference type="InterPro" id="IPR039422">
    <property type="entry name" value="MarR/SlyA-like"/>
</dbReference>
<keyword evidence="5" id="KW-1185">Reference proteome</keyword>
<dbReference type="KEGG" id="larg:LPA65_12110"/>
<evidence type="ECO:0000313" key="4">
    <source>
        <dbReference type="Proteomes" id="UP000281644"/>
    </source>
</evidence>
<dbReference type="InterPro" id="IPR000835">
    <property type="entry name" value="HTH_MarR-typ"/>
</dbReference>
<evidence type="ECO:0000313" key="5">
    <source>
        <dbReference type="Proteomes" id="UP000694640"/>
    </source>
</evidence>
<dbReference type="InterPro" id="IPR036388">
    <property type="entry name" value="WH-like_DNA-bd_sf"/>
</dbReference>
<dbReference type="SMART" id="SM00347">
    <property type="entry name" value="HTH_MARR"/>
    <property type="match status" value="1"/>
</dbReference>
<dbReference type="Proteomes" id="UP000281644">
    <property type="component" value="Chromosome"/>
</dbReference>
<dbReference type="GeneID" id="89670021"/>
<dbReference type="InterPro" id="IPR036390">
    <property type="entry name" value="WH_DNA-bd_sf"/>
</dbReference>
<gene>
    <name evidence="3" type="ORF">JKL17_11720</name>
    <name evidence="2" type="ORF">LPA65_12110</name>
</gene>
<sequence>MATVDALDMFLTDYANISRYLNSRLNSLLTTQHLTFDAFFIMHEIGQSPRPLLLMELAHRHHVSRSAISRQISMLLSNQYITQQANAADRRQKGLSLTATGRHLDQQLMTTMHKTVHQWTTQLGPQRVKSLLDIFNDFNEQIINNEVPAGH</sequence>
<dbReference type="PANTHER" id="PTHR33164:SF94">
    <property type="entry name" value="TRANSCRIPTIONAL REGULATORY PROTEIN-RELATED"/>
    <property type="match status" value="1"/>
</dbReference>
<dbReference type="EMBL" id="JAEQMM010000003">
    <property type="protein sequence ID" value="MBT1138780.1"/>
    <property type="molecule type" value="Genomic_DNA"/>
</dbReference>
<evidence type="ECO:0000259" key="1">
    <source>
        <dbReference type="PROSITE" id="PS50995"/>
    </source>
</evidence>
<dbReference type="Proteomes" id="UP000694640">
    <property type="component" value="Unassembled WGS sequence"/>
</dbReference>
<name>A0AAN1Q2E6_9LACO</name>
<proteinExistence type="predicted"/>
<dbReference type="SUPFAM" id="SSF46785">
    <property type="entry name" value="Winged helix' DNA-binding domain"/>
    <property type="match status" value="1"/>
</dbReference>
<dbReference type="PANTHER" id="PTHR33164">
    <property type="entry name" value="TRANSCRIPTIONAL REGULATOR, MARR FAMILY"/>
    <property type="match status" value="1"/>
</dbReference>
<feature type="domain" description="HTH marR-type" evidence="1">
    <location>
        <begin position="7"/>
        <end position="140"/>
    </location>
</feature>
<evidence type="ECO:0000313" key="2">
    <source>
        <dbReference type="EMBL" id="AYJ36444.1"/>
    </source>
</evidence>